<dbReference type="AlphaFoldDB" id="I7M0J9"/>
<sequence length="392" mass="45872">MSFGSDQKSKVSFFQEQYREYLKNQSSQKSLNQVNNMYNSGLFNHSNSGLFSSQILNQNDQWKCYNLELENQRLQSELQVLRQRNLQYLQRIKTLEENALSLQSVIYQQTLALQQTTQQLLNTPQKNSASKKSTKKQIQNQTEKSSQQLYQNQSPQSNKYEGQTSAIQELQPNQIQQNQQMNQSAQSPATSGSNPAASNVFSSSYNSQNIVSTLCQILCVQSENQLIEVASKYMQCIKILPKLEKFIDNIFEIVFPTTNEDKDKYQKMQMIIPTLENWSRVISQQYVIKQQYQESMQLKSEFTKAFGHLNIPLHEMLKQIVKQNQEYLDIIKHARQHYSIQQMVPDSQIGQIIIQKMQKYRTYHNFIHQFKKKTSISELGDLYSLFDRLLYN</sequence>
<feature type="compositionally biased region" description="Low complexity" evidence="2">
    <location>
        <begin position="168"/>
        <end position="186"/>
    </location>
</feature>
<name>I7M0J9_TETTS</name>
<gene>
    <name evidence="3" type="ORF">TTHERM_00370730</name>
</gene>
<feature type="coiled-coil region" evidence="1">
    <location>
        <begin position="64"/>
        <end position="98"/>
    </location>
</feature>
<dbReference type="Proteomes" id="UP000009168">
    <property type="component" value="Unassembled WGS sequence"/>
</dbReference>
<feature type="region of interest" description="Disordered" evidence="2">
    <location>
        <begin position="122"/>
        <end position="198"/>
    </location>
</feature>
<organism evidence="3 4">
    <name type="scientific">Tetrahymena thermophila (strain SB210)</name>
    <dbReference type="NCBI Taxonomy" id="312017"/>
    <lineage>
        <taxon>Eukaryota</taxon>
        <taxon>Sar</taxon>
        <taxon>Alveolata</taxon>
        <taxon>Ciliophora</taxon>
        <taxon>Intramacronucleata</taxon>
        <taxon>Oligohymenophorea</taxon>
        <taxon>Hymenostomatida</taxon>
        <taxon>Tetrahymenina</taxon>
        <taxon>Tetrahymenidae</taxon>
        <taxon>Tetrahymena</taxon>
    </lineage>
</organism>
<reference evidence="4" key="1">
    <citation type="journal article" date="2006" name="PLoS Biol.">
        <title>Macronuclear genome sequence of the ciliate Tetrahymena thermophila, a model eukaryote.</title>
        <authorList>
            <person name="Eisen J.A."/>
            <person name="Coyne R.S."/>
            <person name="Wu M."/>
            <person name="Wu D."/>
            <person name="Thiagarajan M."/>
            <person name="Wortman J.R."/>
            <person name="Badger J.H."/>
            <person name="Ren Q."/>
            <person name="Amedeo P."/>
            <person name="Jones K.M."/>
            <person name="Tallon L.J."/>
            <person name="Delcher A.L."/>
            <person name="Salzberg S.L."/>
            <person name="Silva J.C."/>
            <person name="Haas B.J."/>
            <person name="Majoros W.H."/>
            <person name="Farzad M."/>
            <person name="Carlton J.M."/>
            <person name="Smith R.K. Jr."/>
            <person name="Garg J."/>
            <person name="Pearlman R.E."/>
            <person name="Karrer K.M."/>
            <person name="Sun L."/>
            <person name="Manning G."/>
            <person name="Elde N.C."/>
            <person name="Turkewitz A.P."/>
            <person name="Asai D.J."/>
            <person name="Wilkes D.E."/>
            <person name="Wang Y."/>
            <person name="Cai H."/>
            <person name="Collins K."/>
            <person name="Stewart B.A."/>
            <person name="Lee S.R."/>
            <person name="Wilamowska K."/>
            <person name="Weinberg Z."/>
            <person name="Ruzzo W.L."/>
            <person name="Wloga D."/>
            <person name="Gaertig J."/>
            <person name="Frankel J."/>
            <person name="Tsao C.-C."/>
            <person name="Gorovsky M.A."/>
            <person name="Keeling P.J."/>
            <person name="Waller R.F."/>
            <person name="Patron N.J."/>
            <person name="Cherry J.M."/>
            <person name="Stover N.A."/>
            <person name="Krieger C.J."/>
            <person name="del Toro C."/>
            <person name="Ryder H.F."/>
            <person name="Williamson S.C."/>
            <person name="Barbeau R.A."/>
            <person name="Hamilton E.P."/>
            <person name="Orias E."/>
        </authorList>
    </citation>
    <scope>NUCLEOTIDE SEQUENCE [LARGE SCALE GENOMIC DNA]</scope>
    <source>
        <strain evidence="4">SB210</strain>
    </source>
</reference>
<accession>I7M0J9</accession>
<dbReference type="KEGG" id="tet:TTHERM_00370730"/>
<evidence type="ECO:0000256" key="1">
    <source>
        <dbReference type="SAM" id="Coils"/>
    </source>
</evidence>
<keyword evidence="4" id="KW-1185">Reference proteome</keyword>
<dbReference type="GeneID" id="7827870"/>
<dbReference type="RefSeq" id="XP_001009503.2">
    <property type="nucleotide sequence ID" value="XM_001009503.2"/>
</dbReference>
<dbReference type="EMBL" id="GG662821">
    <property type="protein sequence ID" value="EAR89258.2"/>
    <property type="molecule type" value="Genomic_DNA"/>
</dbReference>
<evidence type="ECO:0000256" key="2">
    <source>
        <dbReference type="SAM" id="MobiDB-lite"/>
    </source>
</evidence>
<dbReference type="InParanoid" id="I7M0J9"/>
<feature type="compositionally biased region" description="Polar residues" evidence="2">
    <location>
        <begin position="187"/>
        <end position="198"/>
    </location>
</feature>
<feature type="compositionally biased region" description="Polar residues" evidence="2">
    <location>
        <begin position="126"/>
        <end position="167"/>
    </location>
</feature>
<proteinExistence type="predicted"/>
<protein>
    <submittedName>
        <fullName evidence="3">Adenylyl cyclase, putative</fullName>
    </submittedName>
</protein>
<evidence type="ECO:0000313" key="3">
    <source>
        <dbReference type="EMBL" id="EAR89258.2"/>
    </source>
</evidence>
<evidence type="ECO:0000313" key="4">
    <source>
        <dbReference type="Proteomes" id="UP000009168"/>
    </source>
</evidence>
<keyword evidence="1" id="KW-0175">Coiled coil</keyword>